<sequence>MQLITSYPLRMPLALSCWTGSHDTWISKAVSAVALMFDGPTVGSVWSRVDPGHLAERTFSPAVESFDLHLEGAVRRQTVVVVNISGRLHGTDRKNVFNIVVVRSAADSEEDLQAAEELTTTSRGLTPSTRRYGPAESSRSSRTPLKAQVKRYINRKCFCSTLWPRISKQQAGGQKVSKRKSSVLSMNNRRYLLLLVSNSVPRLQNRLGLGAARGRHSIITCPPLAAGISLLTGFNRKSGA</sequence>
<comment type="caution">
    <text evidence="2">The sequence shown here is derived from an EMBL/GenBank/DDBJ whole genome shotgun (WGS) entry which is preliminary data.</text>
</comment>
<organism evidence="2 3">
    <name type="scientific">Liparis tanakae</name>
    <name type="common">Tanaka's snailfish</name>
    <dbReference type="NCBI Taxonomy" id="230148"/>
    <lineage>
        <taxon>Eukaryota</taxon>
        <taxon>Metazoa</taxon>
        <taxon>Chordata</taxon>
        <taxon>Craniata</taxon>
        <taxon>Vertebrata</taxon>
        <taxon>Euteleostomi</taxon>
        <taxon>Actinopterygii</taxon>
        <taxon>Neopterygii</taxon>
        <taxon>Teleostei</taxon>
        <taxon>Neoteleostei</taxon>
        <taxon>Acanthomorphata</taxon>
        <taxon>Eupercaria</taxon>
        <taxon>Perciformes</taxon>
        <taxon>Cottioidei</taxon>
        <taxon>Cottales</taxon>
        <taxon>Liparidae</taxon>
        <taxon>Liparis</taxon>
    </lineage>
</organism>
<gene>
    <name evidence="2" type="ORF">EYF80_001454</name>
</gene>
<keyword evidence="3" id="KW-1185">Reference proteome</keyword>
<feature type="region of interest" description="Disordered" evidence="1">
    <location>
        <begin position="112"/>
        <end position="145"/>
    </location>
</feature>
<evidence type="ECO:0000256" key="1">
    <source>
        <dbReference type="SAM" id="MobiDB-lite"/>
    </source>
</evidence>
<dbReference type="Proteomes" id="UP000314294">
    <property type="component" value="Unassembled WGS sequence"/>
</dbReference>
<dbReference type="EMBL" id="SRLO01000006">
    <property type="protein sequence ID" value="TNN88238.1"/>
    <property type="molecule type" value="Genomic_DNA"/>
</dbReference>
<evidence type="ECO:0000313" key="3">
    <source>
        <dbReference type="Proteomes" id="UP000314294"/>
    </source>
</evidence>
<evidence type="ECO:0000313" key="2">
    <source>
        <dbReference type="EMBL" id="TNN88238.1"/>
    </source>
</evidence>
<dbReference type="AlphaFoldDB" id="A0A4Z2JF33"/>
<feature type="compositionally biased region" description="Polar residues" evidence="1">
    <location>
        <begin position="118"/>
        <end position="129"/>
    </location>
</feature>
<proteinExistence type="predicted"/>
<protein>
    <submittedName>
        <fullName evidence="2">Uncharacterized protein</fullName>
    </submittedName>
</protein>
<name>A0A4Z2JF33_9TELE</name>
<reference evidence="2 3" key="1">
    <citation type="submission" date="2019-03" db="EMBL/GenBank/DDBJ databases">
        <title>First draft genome of Liparis tanakae, snailfish: a comprehensive survey of snailfish specific genes.</title>
        <authorList>
            <person name="Kim W."/>
            <person name="Song I."/>
            <person name="Jeong J.-H."/>
            <person name="Kim D."/>
            <person name="Kim S."/>
            <person name="Ryu S."/>
            <person name="Song J.Y."/>
            <person name="Lee S.K."/>
        </authorList>
    </citation>
    <scope>NUCLEOTIDE SEQUENCE [LARGE SCALE GENOMIC DNA]</scope>
    <source>
        <tissue evidence="2">Muscle</tissue>
    </source>
</reference>
<accession>A0A4Z2JF33</accession>